<dbReference type="InterPro" id="IPR029063">
    <property type="entry name" value="SAM-dependent_MTases_sf"/>
</dbReference>
<evidence type="ECO:0000313" key="2">
    <source>
        <dbReference type="EMBL" id="KKM17094.1"/>
    </source>
</evidence>
<name>A0A0F9IBK6_9ZZZZ</name>
<proteinExistence type="predicted"/>
<gene>
    <name evidence="2" type="ORF">LCGC14_1679290</name>
</gene>
<evidence type="ECO:0000259" key="1">
    <source>
        <dbReference type="Pfam" id="PF08241"/>
    </source>
</evidence>
<protein>
    <recommendedName>
        <fullName evidence="1">Methyltransferase type 11 domain-containing protein</fullName>
    </recommendedName>
</protein>
<dbReference type="GO" id="GO:0008757">
    <property type="term" value="F:S-adenosylmethionine-dependent methyltransferase activity"/>
    <property type="evidence" value="ECO:0007669"/>
    <property type="project" value="InterPro"/>
</dbReference>
<feature type="domain" description="Methyltransferase type 11" evidence="1">
    <location>
        <begin position="73"/>
        <end position="127"/>
    </location>
</feature>
<dbReference type="CDD" id="cd02440">
    <property type="entry name" value="AdoMet_MTases"/>
    <property type="match status" value="1"/>
</dbReference>
<dbReference type="EMBL" id="LAZR01014528">
    <property type="protein sequence ID" value="KKM17094.1"/>
    <property type="molecule type" value="Genomic_DNA"/>
</dbReference>
<dbReference type="Pfam" id="PF08241">
    <property type="entry name" value="Methyltransf_11"/>
    <property type="match status" value="1"/>
</dbReference>
<dbReference type="AlphaFoldDB" id="A0A0F9IBK6"/>
<dbReference type="SUPFAM" id="SSF53335">
    <property type="entry name" value="S-adenosyl-L-methionine-dependent methyltransferases"/>
    <property type="match status" value="1"/>
</dbReference>
<accession>A0A0F9IBK6</accession>
<reference evidence="2" key="1">
    <citation type="journal article" date="2015" name="Nature">
        <title>Complex archaea that bridge the gap between prokaryotes and eukaryotes.</title>
        <authorList>
            <person name="Spang A."/>
            <person name="Saw J.H."/>
            <person name="Jorgensen S.L."/>
            <person name="Zaremba-Niedzwiedzka K."/>
            <person name="Martijn J."/>
            <person name="Lind A.E."/>
            <person name="van Eijk R."/>
            <person name="Schleper C."/>
            <person name="Guy L."/>
            <person name="Ettema T.J."/>
        </authorList>
    </citation>
    <scope>NUCLEOTIDE SEQUENCE</scope>
</reference>
<comment type="caution">
    <text evidence="2">The sequence shown here is derived from an EMBL/GenBank/DDBJ whole genome shotgun (WGS) entry which is preliminary data.</text>
</comment>
<dbReference type="InterPro" id="IPR013216">
    <property type="entry name" value="Methyltransf_11"/>
</dbReference>
<sequence length="187" mass="21827">MGFLERKSVNTVQEYFTPRQCGGVSGYTDQKYGLLNRYKHQTPWLSVGIGETGLEYEADLFCDFTFAPLRRQRLPWYRVTQADVQELPYQAGSIGLVSALSMLYYVPDQARAVDEIGRVLTPGGRAILEFLGWSLRAVHSMWKYPLQHYPLWPYQIRHLLREWKIIEWHRMLCDVQPAKHLLVVEHG</sequence>
<dbReference type="Gene3D" id="3.40.50.150">
    <property type="entry name" value="Vaccinia Virus protein VP39"/>
    <property type="match status" value="1"/>
</dbReference>
<organism evidence="2">
    <name type="scientific">marine sediment metagenome</name>
    <dbReference type="NCBI Taxonomy" id="412755"/>
    <lineage>
        <taxon>unclassified sequences</taxon>
        <taxon>metagenomes</taxon>
        <taxon>ecological metagenomes</taxon>
    </lineage>
</organism>